<sequence>EMREISVGDGKALLVRHQGEYSAIGHKCTHYGAPLVKGALRDGRVRCPWHGACFNVKTGDIEDFPGLDCVPKHDIVIQDGDKVVIKACKSALATHKRYKPMDGLHVVIIGGGPASVTCAETLRQKSFMGKITILSADRCLPYDRTKLSKAMDVKPDAIFLRPQEFYDAVNIKIINNMRATDVNTESQVVTCEAGESFKFDKLMIATGNFKRALIYKLSLSFNTIQQIFQNHLYCVHLIQTNPLYPGGRPRTLPIPGWDLKNVFVLRTPDDANAIAKMAKDKKVVICGASFIGMEVAASLVSKAASVSVCEFFSVPFERVLGREVGLFLQKLHESKGVKFFMNASMVELKGEEGAVSKAVLKDGSELEADLVIAGVG</sequence>
<dbReference type="PANTHER" id="PTHR43557:SF2">
    <property type="entry name" value="RIESKE DOMAIN-CONTAINING PROTEIN-RELATED"/>
    <property type="match status" value="1"/>
</dbReference>
<keyword evidence="8" id="KW-0411">Iron-sulfur</keyword>
<dbReference type="InterPro" id="IPR017941">
    <property type="entry name" value="Rieske_2Fe-2S"/>
</dbReference>
<dbReference type="GO" id="GO:0051537">
    <property type="term" value="F:2 iron, 2 sulfur cluster binding"/>
    <property type="evidence" value="ECO:0007669"/>
    <property type="project" value="UniProtKB-KW"/>
</dbReference>
<dbReference type="HOGENOM" id="CLU_003291_4_2_1"/>
<dbReference type="CDD" id="cd03478">
    <property type="entry name" value="Rieske_AIFL_N"/>
    <property type="match status" value="1"/>
</dbReference>
<accession>H2Z8R6</accession>
<dbReference type="GO" id="GO:0005737">
    <property type="term" value="C:cytoplasm"/>
    <property type="evidence" value="ECO:0007669"/>
    <property type="project" value="TreeGrafter"/>
</dbReference>
<evidence type="ECO:0000256" key="6">
    <source>
        <dbReference type="ARBA" id="ARBA00023002"/>
    </source>
</evidence>
<dbReference type="Ensembl" id="ENSCSAVT00000014141.1">
    <property type="protein sequence ID" value="ENSCSAVP00000013981.1"/>
    <property type="gene ID" value="ENSCSAVG00000008193.1"/>
</dbReference>
<keyword evidence="3" id="KW-0001">2Fe-2S</keyword>
<dbReference type="Gene3D" id="2.102.10.10">
    <property type="entry name" value="Rieske [2Fe-2S] iron-sulphur domain"/>
    <property type="match status" value="1"/>
</dbReference>
<evidence type="ECO:0000256" key="2">
    <source>
        <dbReference type="ARBA" id="ARBA00022630"/>
    </source>
</evidence>
<evidence type="ECO:0000256" key="8">
    <source>
        <dbReference type="ARBA" id="ARBA00023014"/>
    </source>
</evidence>
<dbReference type="SUPFAM" id="SSF50022">
    <property type="entry name" value="ISP domain"/>
    <property type="match status" value="1"/>
</dbReference>
<evidence type="ECO:0000256" key="4">
    <source>
        <dbReference type="ARBA" id="ARBA00022723"/>
    </source>
</evidence>
<keyword evidence="4" id="KW-0479">Metal-binding</keyword>
<dbReference type="Proteomes" id="UP000007875">
    <property type="component" value="Unassembled WGS sequence"/>
</dbReference>
<evidence type="ECO:0000259" key="9">
    <source>
        <dbReference type="PROSITE" id="PS51296"/>
    </source>
</evidence>
<name>H2Z8R6_CIOSA</name>
<dbReference type="InterPro" id="IPR023753">
    <property type="entry name" value="FAD/NAD-binding_dom"/>
</dbReference>
<evidence type="ECO:0000256" key="1">
    <source>
        <dbReference type="ARBA" id="ARBA00001974"/>
    </source>
</evidence>
<reference evidence="11" key="1">
    <citation type="submission" date="2003-08" db="EMBL/GenBank/DDBJ databases">
        <authorList>
            <person name="Birren B."/>
            <person name="Nusbaum C."/>
            <person name="Abebe A."/>
            <person name="Abouelleil A."/>
            <person name="Adekoya E."/>
            <person name="Ait-zahra M."/>
            <person name="Allen N."/>
            <person name="Allen T."/>
            <person name="An P."/>
            <person name="Anderson M."/>
            <person name="Anderson S."/>
            <person name="Arachchi H."/>
            <person name="Armbruster J."/>
            <person name="Bachantsang P."/>
            <person name="Baldwin J."/>
            <person name="Barry A."/>
            <person name="Bayul T."/>
            <person name="Blitshsteyn B."/>
            <person name="Bloom T."/>
            <person name="Blye J."/>
            <person name="Boguslavskiy L."/>
            <person name="Borowsky M."/>
            <person name="Boukhgalter B."/>
            <person name="Brunache A."/>
            <person name="Butler J."/>
            <person name="Calixte N."/>
            <person name="Calvo S."/>
            <person name="Camarata J."/>
            <person name="Campo K."/>
            <person name="Chang J."/>
            <person name="Cheshatsang Y."/>
            <person name="Citroen M."/>
            <person name="Collymore A."/>
            <person name="Considine T."/>
            <person name="Cook A."/>
            <person name="Cooke P."/>
            <person name="Corum B."/>
            <person name="Cuomo C."/>
            <person name="David R."/>
            <person name="Dawoe T."/>
            <person name="Degray S."/>
            <person name="Dodge S."/>
            <person name="Dooley K."/>
            <person name="Dorje P."/>
            <person name="Dorjee K."/>
            <person name="Dorris L."/>
            <person name="Duffey N."/>
            <person name="Dupes A."/>
            <person name="Elkins T."/>
            <person name="Engels R."/>
            <person name="Erickson J."/>
            <person name="Farina A."/>
            <person name="Faro S."/>
            <person name="Ferreira P."/>
            <person name="Fischer H."/>
            <person name="Fitzgerald M."/>
            <person name="Foley K."/>
            <person name="Gage D."/>
            <person name="Galagan J."/>
            <person name="Gearin G."/>
            <person name="Gnerre S."/>
            <person name="Gnirke A."/>
            <person name="Goyette A."/>
            <person name="Graham J."/>
            <person name="Grandbois E."/>
            <person name="Gyaltsen K."/>
            <person name="Hafez N."/>
            <person name="Hagopian D."/>
            <person name="Hagos B."/>
            <person name="Hall J."/>
            <person name="Hatcher B."/>
            <person name="Heller A."/>
            <person name="Higgins H."/>
            <person name="Honan T."/>
            <person name="Horn A."/>
            <person name="Houde N."/>
            <person name="Hughes L."/>
            <person name="Hulme W."/>
            <person name="Husby E."/>
            <person name="Iliev I."/>
            <person name="Jaffe D."/>
            <person name="Jones C."/>
            <person name="Kamal M."/>
            <person name="Kamat A."/>
            <person name="Kamvysselis M."/>
            <person name="Karlsson E."/>
            <person name="Kells C."/>
            <person name="Kieu A."/>
            <person name="Kisner P."/>
            <person name="Kodira C."/>
            <person name="Kulbokas E."/>
            <person name="Labutti K."/>
            <person name="Lama D."/>
            <person name="Landers T."/>
            <person name="Leger J."/>
            <person name="Levine S."/>
            <person name="Lewis D."/>
            <person name="Lewis T."/>
            <person name="Lindblad-toh K."/>
            <person name="Liu X."/>
            <person name="Lokyitsang T."/>
            <person name="Lokyitsang Y."/>
            <person name="Lucien O."/>
            <person name="Lui A."/>
            <person name="Ma L.J."/>
            <person name="Mabbitt R."/>
            <person name="Macdonald J."/>
            <person name="Maclean C."/>
            <person name="Major J."/>
            <person name="Manning J."/>
            <person name="Marabella R."/>
            <person name="Maru K."/>
            <person name="Matthews C."/>
            <person name="Mauceli E."/>
            <person name="Mccarthy M."/>
            <person name="Mcdonough S."/>
            <person name="Mcghee T."/>
            <person name="Meldrim J."/>
            <person name="Meneus L."/>
            <person name="Mesirov J."/>
            <person name="Mihalev A."/>
            <person name="Mihova T."/>
            <person name="Mikkelsen T."/>
            <person name="Mlenga V."/>
            <person name="Moru K."/>
            <person name="Mozes J."/>
            <person name="Mulrain L."/>
            <person name="Munson G."/>
            <person name="Naylor J."/>
            <person name="Newes C."/>
            <person name="Nguyen C."/>
            <person name="Nguyen N."/>
            <person name="Nguyen T."/>
            <person name="Nicol R."/>
            <person name="Nielsen C."/>
            <person name="Nizzari M."/>
            <person name="Norbu C."/>
            <person name="Norbu N."/>
            <person name="O'donnell P."/>
            <person name="Okoawo O."/>
            <person name="O'leary S."/>
            <person name="Omotosho B."/>
            <person name="O'neill K."/>
            <person name="Osman S."/>
            <person name="Parker S."/>
            <person name="Perrin D."/>
            <person name="Phunkhang P."/>
            <person name="Piqani B."/>
            <person name="Purcell S."/>
            <person name="Rachupka T."/>
            <person name="Ramasamy U."/>
            <person name="Rameau R."/>
            <person name="Ray V."/>
            <person name="Raymond C."/>
            <person name="Retta R."/>
            <person name="Richardson S."/>
            <person name="Rise C."/>
            <person name="Rodriguez J."/>
            <person name="Rogers J."/>
            <person name="Rogov P."/>
            <person name="Rutman M."/>
            <person name="Schupbach R."/>
            <person name="Seaman C."/>
            <person name="Settipalli S."/>
            <person name="Sharpe T."/>
            <person name="Sheridan J."/>
            <person name="Sherpa N."/>
            <person name="Shi J."/>
            <person name="Smirnov S."/>
            <person name="Smith C."/>
            <person name="Sougnez C."/>
            <person name="Spencer B."/>
            <person name="Stalker J."/>
            <person name="Stange-thomann N."/>
            <person name="Stavropoulos S."/>
            <person name="Stetson K."/>
            <person name="Stone C."/>
            <person name="Stone S."/>
            <person name="Stubbs M."/>
            <person name="Talamas J."/>
            <person name="Tchuinga P."/>
            <person name="Tenzing P."/>
            <person name="Tesfaye S."/>
            <person name="Theodore J."/>
            <person name="Thoulutsang Y."/>
            <person name="Topham K."/>
            <person name="Towey S."/>
            <person name="Tsamla T."/>
            <person name="Tsomo N."/>
            <person name="Vallee D."/>
            <person name="Vassiliev H."/>
            <person name="Venkataraman V."/>
            <person name="Vinson J."/>
            <person name="Vo A."/>
            <person name="Wade C."/>
            <person name="Wang S."/>
            <person name="Wangchuk T."/>
            <person name="Wangdi T."/>
            <person name="Whittaker C."/>
            <person name="Wilkinson J."/>
            <person name="Wu Y."/>
            <person name="Wyman D."/>
            <person name="Yadav S."/>
            <person name="Yang S."/>
            <person name="Yang X."/>
            <person name="Yeager S."/>
            <person name="Yee E."/>
            <person name="Young G."/>
            <person name="Zainoun J."/>
            <person name="Zembeck L."/>
            <person name="Zimmer A."/>
            <person name="Zody M."/>
            <person name="Lander E."/>
        </authorList>
    </citation>
    <scope>NUCLEOTIDE SEQUENCE [LARGE SCALE GENOMIC DNA]</scope>
</reference>
<evidence type="ECO:0000313" key="11">
    <source>
        <dbReference type="Proteomes" id="UP000007875"/>
    </source>
</evidence>
<evidence type="ECO:0000256" key="5">
    <source>
        <dbReference type="ARBA" id="ARBA00022827"/>
    </source>
</evidence>
<keyword evidence="7" id="KW-0408">Iron</keyword>
<keyword evidence="5" id="KW-0274">FAD</keyword>
<dbReference type="Gene3D" id="3.50.50.60">
    <property type="entry name" value="FAD/NAD(P)-binding domain"/>
    <property type="match status" value="2"/>
</dbReference>
<dbReference type="PRINTS" id="PR00411">
    <property type="entry name" value="PNDRDTASEI"/>
</dbReference>
<protein>
    <recommendedName>
        <fullName evidence="9">Rieske domain-containing protein</fullName>
    </recommendedName>
</protein>
<dbReference type="GO" id="GO:0016651">
    <property type="term" value="F:oxidoreductase activity, acting on NAD(P)H"/>
    <property type="evidence" value="ECO:0007669"/>
    <property type="project" value="TreeGrafter"/>
</dbReference>
<dbReference type="GO" id="GO:0046872">
    <property type="term" value="F:metal ion binding"/>
    <property type="evidence" value="ECO:0007669"/>
    <property type="project" value="UniProtKB-KW"/>
</dbReference>
<reference evidence="10" key="2">
    <citation type="submission" date="2025-08" db="UniProtKB">
        <authorList>
            <consortium name="Ensembl"/>
        </authorList>
    </citation>
    <scope>IDENTIFICATION</scope>
</reference>
<dbReference type="AlphaFoldDB" id="H2Z8R6"/>
<keyword evidence="2" id="KW-0285">Flavoprotein</keyword>
<dbReference type="PRINTS" id="PR00368">
    <property type="entry name" value="FADPNR"/>
</dbReference>
<evidence type="ECO:0000256" key="3">
    <source>
        <dbReference type="ARBA" id="ARBA00022714"/>
    </source>
</evidence>
<dbReference type="InterPro" id="IPR036188">
    <property type="entry name" value="FAD/NAD-bd_sf"/>
</dbReference>
<keyword evidence="11" id="KW-1185">Reference proteome</keyword>
<dbReference type="InterPro" id="IPR050446">
    <property type="entry name" value="FAD-oxidoreductase/Apoptosis"/>
</dbReference>
<dbReference type="PANTHER" id="PTHR43557">
    <property type="entry name" value="APOPTOSIS-INDUCING FACTOR 1"/>
    <property type="match status" value="1"/>
</dbReference>
<feature type="domain" description="Rieske" evidence="9">
    <location>
        <begin position="1"/>
        <end position="84"/>
    </location>
</feature>
<evidence type="ECO:0000256" key="7">
    <source>
        <dbReference type="ARBA" id="ARBA00023004"/>
    </source>
</evidence>
<proteinExistence type="predicted"/>
<dbReference type="GeneTree" id="ENSGT00940000167504"/>
<reference evidence="10" key="3">
    <citation type="submission" date="2025-09" db="UniProtKB">
        <authorList>
            <consortium name="Ensembl"/>
        </authorList>
    </citation>
    <scope>IDENTIFICATION</scope>
</reference>
<organism evidence="10 11">
    <name type="scientific">Ciona savignyi</name>
    <name type="common">Pacific transparent sea squirt</name>
    <dbReference type="NCBI Taxonomy" id="51511"/>
    <lineage>
        <taxon>Eukaryota</taxon>
        <taxon>Metazoa</taxon>
        <taxon>Chordata</taxon>
        <taxon>Tunicata</taxon>
        <taxon>Ascidiacea</taxon>
        <taxon>Phlebobranchia</taxon>
        <taxon>Cionidae</taxon>
        <taxon>Ciona</taxon>
    </lineage>
</organism>
<dbReference type="InterPro" id="IPR036922">
    <property type="entry name" value="Rieske_2Fe-2S_sf"/>
</dbReference>
<dbReference type="FunFam" id="2.102.10.10:FF:000003">
    <property type="entry name" value="apoptosis-inducing factor 3 isoform X2"/>
    <property type="match status" value="1"/>
</dbReference>
<dbReference type="Pfam" id="PF00355">
    <property type="entry name" value="Rieske"/>
    <property type="match status" value="1"/>
</dbReference>
<dbReference type="SUPFAM" id="SSF51905">
    <property type="entry name" value="FAD/NAD(P)-binding domain"/>
    <property type="match status" value="1"/>
</dbReference>
<dbReference type="PROSITE" id="PS51296">
    <property type="entry name" value="RIESKE"/>
    <property type="match status" value="1"/>
</dbReference>
<evidence type="ECO:0000313" key="10">
    <source>
        <dbReference type="Ensembl" id="ENSCSAVP00000013981.1"/>
    </source>
</evidence>
<keyword evidence="6" id="KW-0560">Oxidoreductase</keyword>
<dbReference type="Pfam" id="PF07992">
    <property type="entry name" value="Pyr_redox_2"/>
    <property type="match status" value="2"/>
</dbReference>
<comment type="cofactor">
    <cofactor evidence="1">
        <name>FAD</name>
        <dbReference type="ChEBI" id="CHEBI:57692"/>
    </cofactor>
</comment>